<evidence type="ECO:0000256" key="3">
    <source>
        <dbReference type="ARBA" id="ARBA00022801"/>
    </source>
</evidence>
<keyword evidence="5" id="KW-0482">Metalloprotease</keyword>
<evidence type="ECO:0000313" key="7">
    <source>
        <dbReference type="EMBL" id="ANZ35247.1"/>
    </source>
</evidence>
<dbReference type="Pfam" id="PF14464">
    <property type="entry name" value="Prok-JAB"/>
    <property type="match status" value="1"/>
</dbReference>
<dbReference type="CDD" id="cd08070">
    <property type="entry name" value="MPN_like"/>
    <property type="match status" value="1"/>
</dbReference>
<keyword evidence="3" id="KW-0378">Hydrolase</keyword>
<dbReference type="PANTHER" id="PTHR34858">
    <property type="entry name" value="CYSO-CYSTEINE PEPTIDASE"/>
    <property type="match status" value="1"/>
</dbReference>
<dbReference type="PANTHER" id="PTHR34858:SF1">
    <property type="entry name" value="CYSO-CYSTEINE PEPTIDASE"/>
    <property type="match status" value="1"/>
</dbReference>
<dbReference type="InterPro" id="IPR000555">
    <property type="entry name" value="JAMM/MPN+_dom"/>
</dbReference>
<evidence type="ECO:0000256" key="5">
    <source>
        <dbReference type="ARBA" id="ARBA00023049"/>
    </source>
</evidence>
<keyword evidence="8" id="KW-1185">Reference proteome</keyword>
<sequence>MLTMPRHLFDAMLAHCRAEHPIEACGVMPGPRAGDVPDRIVPMRNAERSTVAYRFNPDEQIEVWQEMAEKRERPVVIYHSHTATHAYPSRLDIQHATIPEAHWVIVATRDRGNVRMPPDVKSFRIVSGEVAEETVTVV</sequence>
<keyword evidence="2" id="KW-0479">Metal-binding</keyword>
<dbReference type="InterPro" id="IPR037518">
    <property type="entry name" value="MPN"/>
</dbReference>
<dbReference type="GO" id="GO:0006508">
    <property type="term" value="P:proteolysis"/>
    <property type="evidence" value="ECO:0007669"/>
    <property type="project" value="UniProtKB-KW"/>
</dbReference>
<protein>
    <submittedName>
        <fullName evidence="7">Peptidase</fullName>
    </submittedName>
</protein>
<dbReference type="PROSITE" id="PS50249">
    <property type="entry name" value="MPN"/>
    <property type="match status" value="1"/>
</dbReference>
<evidence type="ECO:0000256" key="1">
    <source>
        <dbReference type="ARBA" id="ARBA00022670"/>
    </source>
</evidence>
<keyword evidence="1" id="KW-0645">Protease</keyword>
<dbReference type="SMART" id="SM00232">
    <property type="entry name" value="JAB_MPN"/>
    <property type="match status" value="1"/>
</dbReference>
<dbReference type="InterPro" id="IPR051929">
    <property type="entry name" value="VirAsm_ModProt"/>
</dbReference>
<dbReference type="KEGG" id="led:BBK82_03315"/>
<proteinExistence type="predicted"/>
<organism evidence="7 8">
    <name type="scientific">Lentzea guizhouensis</name>
    <dbReference type="NCBI Taxonomy" id="1586287"/>
    <lineage>
        <taxon>Bacteria</taxon>
        <taxon>Bacillati</taxon>
        <taxon>Actinomycetota</taxon>
        <taxon>Actinomycetes</taxon>
        <taxon>Pseudonocardiales</taxon>
        <taxon>Pseudonocardiaceae</taxon>
        <taxon>Lentzea</taxon>
    </lineage>
</organism>
<keyword evidence="4" id="KW-0862">Zinc</keyword>
<accession>A0A1B2HC00</accession>
<feature type="domain" description="MPN" evidence="6">
    <location>
        <begin position="1"/>
        <end position="123"/>
    </location>
</feature>
<dbReference type="InterPro" id="IPR028090">
    <property type="entry name" value="JAB_dom_prok"/>
</dbReference>
<dbReference type="Gene3D" id="3.40.140.10">
    <property type="entry name" value="Cytidine Deaminase, domain 2"/>
    <property type="match status" value="1"/>
</dbReference>
<dbReference type="AlphaFoldDB" id="A0A1B2HC00"/>
<dbReference type="Proteomes" id="UP000093053">
    <property type="component" value="Chromosome"/>
</dbReference>
<reference evidence="7 8" key="1">
    <citation type="submission" date="2016-07" db="EMBL/GenBank/DDBJ databases">
        <title>Complete genome sequence of the Lentzea guizhouensis DHS C013.</title>
        <authorList>
            <person name="Cao C."/>
        </authorList>
    </citation>
    <scope>NUCLEOTIDE SEQUENCE [LARGE SCALE GENOMIC DNA]</scope>
    <source>
        <strain evidence="7 8">DHS C013</strain>
    </source>
</reference>
<dbReference type="EMBL" id="CP016793">
    <property type="protein sequence ID" value="ANZ35247.1"/>
    <property type="molecule type" value="Genomic_DNA"/>
</dbReference>
<dbReference type="GO" id="GO:0008270">
    <property type="term" value="F:zinc ion binding"/>
    <property type="evidence" value="ECO:0007669"/>
    <property type="project" value="TreeGrafter"/>
</dbReference>
<evidence type="ECO:0000313" key="8">
    <source>
        <dbReference type="Proteomes" id="UP000093053"/>
    </source>
</evidence>
<evidence type="ECO:0000256" key="2">
    <source>
        <dbReference type="ARBA" id="ARBA00022723"/>
    </source>
</evidence>
<name>A0A1B2HC00_9PSEU</name>
<evidence type="ECO:0000259" key="6">
    <source>
        <dbReference type="PROSITE" id="PS50249"/>
    </source>
</evidence>
<dbReference type="OrthoDB" id="3196553at2"/>
<evidence type="ECO:0000256" key="4">
    <source>
        <dbReference type="ARBA" id="ARBA00022833"/>
    </source>
</evidence>
<dbReference type="STRING" id="1586287.BBK82_03315"/>
<dbReference type="GO" id="GO:0008235">
    <property type="term" value="F:metalloexopeptidase activity"/>
    <property type="evidence" value="ECO:0007669"/>
    <property type="project" value="TreeGrafter"/>
</dbReference>
<gene>
    <name evidence="7" type="ORF">BBK82_03315</name>
</gene>
<dbReference type="SUPFAM" id="SSF102712">
    <property type="entry name" value="JAB1/MPN domain"/>
    <property type="match status" value="1"/>
</dbReference>